<dbReference type="PANTHER" id="PTHR30504">
    <property type="entry name" value="GLUCANS BIOSYNTHESIS PROTEIN"/>
    <property type="match status" value="1"/>
</dbReference>
<dbReference type="GO" id="GO:0030246">
    <property type="term" value="F:carbohydrate binding"/>
    <property type="evidence" value="ECO:0007669"/>
    <property type="project" value="InterPro"/>
</dbReference>
<feature type="signal peptide" evidence="6">
    <location>
        <begin position="1"/>
        <end position="24"/>
    </location>
</feature>
<sequence>MNRPTLRIAALLLLPLCLMARAMAADAPEVATYTKDGPFSRDTVVELARQLAKKPFKAADKPLPDVLDDLSYDEYSDIHFDPNKAIWAKEGLPYQMQLFLRGLYFKDPVEVAIVNNGEAKHLAFDPTMFTTGKAMTKPLPNQDIGFSGLRLHAPFATGYYDEVAVFQGASNFRSLGKGQNYGLSARGLAIKTADPQGEEFPAFRAFWIEKPSKESNSILVYALLDSPSATGAYRFTIRPGENTVMDVEAVVFPRTDLTKVGLAPASSMYMFSMNDRRRADDYRPQVHDSDGLLILNGKGERLWRPLSNPTSLQLSAFEDTAPMGFGLMQRDRDFNDYQDLDAHFEKRPSLWVEPVGNWGKGSVNLIEIPSQSEIHDNIIAFWNPKEVLKAGSEYSFSYRLSWGTEPLSRAVRVVETASGRGDIKGPTPDRLYVVDYQDTQPPSATPPKAVVTASAGNISDVTVVPNPKVQGYRVSFKLHPGDAKLAELRMELKFEDGRQAETWLYRWVSGS</sequence>
<comment type="pathway">
    <text evidence="2">Glycan metabolism; osmoregulated periplasmic glucan (OPG) biosynthesis.</text>
</comment>
<protein>
    <submittedName>
        <fullName evidence="8">Glucans biosynthesis protein</fullName>
    </submittedName>
</protein>
<dbReference type="GO" id="GO:0051274">
    <property type="term" value="P:beta-glucan biosynthetic process"/>
    <property type="evidence" value="ECO:0007669"/>
    <property type="project" value="TreeGrafter"/>
</dbReference>
<dbReference type="InterPro" id="IPR013783">
    <property type="entry name" value="Ig-like_fold"/>
</dbReference>
<evidence type="ECO:0000256" key="1">
    <source>
        <dbReference type="ARBA" id="ARBA00004418"/>
    </source>
</evidence>
<evidence type="ECO:0000256" key="3">
    <source>
        <dbReference type="ARBA" id="ARBA00009284"/>
    </source>
</evidence>
<evidence type="ECO:0000256" key="4">
    <source>
        <dbReference type="ARBA" id="ARBA00022729"/>
    </source>
</evidence>
<feature type="domain" description="Glucan biosynthesis periplasmic MdoG C-terminal" evidence="7">
    <location>
        <begin position="39"/>
        <end position="507"/>
    </location>
</feature>
<dbReference type="PIRSF" id="PIRSF006281">
    <property type="entry name" value="MdoG"/>
    <property type="match status" value="1"/>
</dbReference>
<dbReference type="Proteomes" id="UP000268033">
    <property type="component" value="Unassembled WGS sequence"/>
</dbReference>
<dbReference type="RefSeq" id="WP_336391474.1">
    <property type="nucleotide sequence ID" value="NZ_JBLXAC010000014.1"/>
</dbReference>
<dbReference type="InterPro" id="IPR011013">
    <property type="entry name" value="Gal_mutarotase_sf_dom"/>
</dbReference>
<dbReference type="SUPFAM" id="SSF81296">
    <property type="entry name" value="E set domains"/>
    <property type="match status" value="1"/>
</dbReference>
<comment type="subcellular location">
    <subcellularLocation>
        <location evidence="1">Periplasm</location>
    </subcellularLocation>
</comment>
<dbReference type="GO" id="GO:0003824">
    <property type="term" value="F:catalytic activity"/>
    <property type="evidence" value="ECO:0007669"/>
    <property type="project" value="InterPro"/>
</dbReference>
<accession>A0A3N1PG59</accession>
<reference evidence="8 9" key="1">
    <citation type="submission" date="2018-11" db="EMBL/GenBank/DDBJ databases">
        <title>Genomic Encyclopedia of Type Strains, Phase IV (KMG-IV): sequencing the most valuable type-strain genomes for metagenomic binning, comparative biology and taxonomic classification.</title>
        <authorList>
            <person name="Goeker M."/>
        </authorList>
    </citation>
    <scope>NUCLEOTIDE SEQUENCE [LARGE SCALE GENOMIC DNA]</scope>
    <source>
        <strain evidence="8 9">DSM 21945</strain>
    </source>
</reference>
<keyword evidence="9" id="KW-1185">Reference proteome</keyword>
<dbReference type="PANTHER" id="PTHR30504:SF2">
    <property type="entry name" value="GLUCANS BIOSYNTHESIS PROTEIN G"/>
    <property type="match status" value="1"/>
</dbReference>
<dbReference type="Pfam" id="PF04349">
    <property type="entry name" value="MdoG"/>
    <property type="match status" value="1"/>
</dbReference>
<dbReference type="GO" id="GO:0030288">
    <property type="term" value="C:outer membrane-bounded periplasmic space"/>
    <property type="evidence" value="ECO:0007669"/>
    <property type="project" value="TreeGrafter"/>
</dbReference>
<dbReference type="EMBL" id="RJUL01000001">
    <property type="protein sequence ID" value="ROQ30442.1"/>
    <property type="molecule type" value="Genomic_DNA"/>
</dbReference>
<evidence type="ECO:0000259" key="7">
    <source>
        <dbReference type="Pfam" id="PF04349"/>
    </source>
</evidence>
<comment type="similarity">
    <text evidence="3">Belongs to the OpgD/OpgG family.</text>
</comment>
<dbReference type="FunFam" id="2.70.98.10:FF:000001">
    <property type="entry name" value="Glucans biosynthesis protein G"/>
    <property type="match status" value="1"/>
</dbReference>
<evidence type="ECO:0000256" key="6">
    <source>
        <dbReference type="SAM" id="SignalP"/>
    </source>
</evidence>
<dbReference type="STRING" id="584787.GCA_001247655_01719"/>
<proteinExistence type="inferred from homology"/>
<dbReference type="AlphaFoldDB" id="A0A3N1PG59"/>
<evidence type="ECO:0000313" key="8">
    <source>
        <dbReference type="EMBL" id="ROQ30442.1"/>
    </source>
</evidence>
<dbReference type="InterPro" id="IPR014718">
    <property type="entry name" value="GH-type_carb-bd"/>
</dbReference>
<dbReference type="Gene3D" id="2.60.40.10">
    <property type="entry name" value="Immunoglobulins"/>
    <property type="match status" value="1"/>
</dbReference>
<gene>
    <name evidence="8" type="ORF">EDC28_101128</name>
</gene>
<evidence type="ECO:0000313" key="9">
    <source>
        <dbReference type="Proteomes" id="UP000268033"/>
    </source>
</evidence>
<dbReference type="InterPro" id="IPR014756">
    <property type="entry name" value="Ig_E-set"/>
</dbReference>
<dbReference type="InterPro" id="IPR014438">
    <property type="entry name" value="Glucan_biosyn_MdoG/MdoD"/>
</dbReference>
<feature type="chain" id="PRO_5017971741" evidence="6">
    <location>
        <begin position="25"/>
        <end position="511"/>
    </location>
</feature>
<organism evidence="8 9">
    <name type="scientific">Gallaecimonas pentaromativorans</name>
    <dbReference type="NCBI Taxonomy" id="584787"/>
    <lineage>
        <taxon>Bacteria</taxon>
        <taxon>Pseudomonadati</taxon>
        <taxon>Pseudomonadota</taxon>
        <taxon>Gammaproteobacteria</taxon>
        <taxon>Enterobacterales</taxon>
        <taxon>Gallaecimonadaceae</taxon>
        <taxon>Gallaecimonas</taxon>
    </lineage>
</organism>
<dbReference type="SUPFAM" id="SSF74650">
    <property type="entry name" value="Galactose mutarotase-like"/>
    <property type="match status" value="1"/>
</dbReference>
<evidence type="ECO:0000256" key="5">
    <source>
        <dbReference type="ARBA" id="ARBA00022764"/>
    </source>
</evidence>
<comment type="caution">
    <text evidence="8">The sequence shown here is derived from an EMBL/GenBank/DDBJ whole genome shotgun (WGS) entry which is preliminary data.</text>
</comment>
<dbReference type="InterPro" id="IPR007444">
    <property type="entry name" value="Glucan_biosyn_MdoG_C"/>
</dbReference>
<keyword evidence="5" id="KW-0574">Periplasm</keyword>
<keyword evidence="4 6" id="KW-0732">Signal</keyword>
<name>A0A3N1PG59_9GAMM</name>
<evidence type="ECO:0000256" key="2">
    <source>
        <dbReference type="ARBA" id="ARBA00005001"/>
    </source>
</evidence>
<dbReference type="UniPathway" id="UPA00637"/>
<dbReference type="Gene3D" id="2.70.98.10">
    <property type="match status" value="1"/>
</dbReference>